<dbReference type="Proteomes" id="UP000187280">
    <property type="component" value="Unassembled WGS sequence"/>
</dbReference>
<organism evidence="7 8">
    <name type="scientific">Lonsdalea quercina</name>
    <dbReference type="NCBI Taxonomy" id="71657"/>
    <lineage>
        <taxon>Bacteria</taxon>
        <taxon>Pseudomonadati</taxon>
        <taxon>Pseudomonadota</taxon>
        <taxon>Gammaproteobacteria</taxon>
        <taxon>Enterobacterales</taxon>
        <taxon>Pectobacteriaceae</taxon>
        <taxon>Lonsdalea</taxon>
    </lineage>
</organism>
<dbReference type="InterPro" id="IPR044152">
    <property type="entry name" value="YqjM-like"/>
</dbReference>
<evidence type="ECO:0000259" key="6">
    <source>
        <dbReference type="Pfam" id="PF00724"/>
    </source>
</evidence>
<evidence type="ECO:0000313" key="7">
    <source>
        <dbReference type="EMBL" id="SEA23274.1"/>
    </source>
</evidence>
<dbReference type="Gene3D" id="3.20.20.70">
    <property type="entry name" value="Aldolase class I"/>
    <property type="match status" value="1"/>
</dbReference>
<evidence type="ECO:0000256" key="2">
    <source>
        <dbReference type="ARBA" id="ARBA00022630"/>
    </source>
</evidence>
<dbReference type="GeneID" id="97764094"/>
<comment type="cofactor">
    <cofactor evidence="1">
        <name>FMN</name>
        <dbReference type="ChEBI" id="CHEBI:58210"/>
    </cofactor>
</comment>
<dbReference type="RefSeq" id="WP_074728101.1">
    <property type="nucleotide sequence ID" value="NZ_FNQS01000003.1"/>
</dbReference>
<gene>
    <name evidence="7" type="ORF">SAMN02982996_01192</name>
</gene>
<dbReference type="STRING" id="71657.SAMN02982996_01192"/>
<dbReference type="CDD" id="cd02932">
    <property type="entry name" value="OYE_YqiM_FMN"/>
    <property type="match status" value="1"/>
</dbReference>
<name>A0A1H3ZJ59_9GAMM</name>
<dbReference type="Pfam" id="PF00724">
    <property type="entry name" value="Oxidored_FMN"/>
    <property type="match status" value="1"/>
</dbReference>
<keyword evidence="2" id="KW-0285">Flavoprotein</keyword>
<keyword evidence="5" id="KW-0560">Oxidoreductase</keyword>
<dbReference type="InterPro" id="IPR013785">
    <property type="entry name" value="Aldolase_TIM"/>
</dbReference>
<evidence type="ECO:0000256" key="3">
    <source>
        <dbReference type="ARBA" id="ARBA00022643"/>
    </source>
</evidence>
<sequence length="371" mass="40832">MSVLFTPFTLKDVTLRNRIAVPPMCQYSANEGFTNTWHQVHYAGLARGGAGLVIVEATAVSPEGRITAHCLGLWNDAQTEGLARIAASIKAAGAVPGLQIAHAGRKASANRPWDGDDHLPEDDPRAWETIAPSPIAYGQNLPRVPREMTFEDIARVTGDFAAAARRARDAGFEWLELHFAHGYLAQSFFSAHSNQRHDRYGGNLENRSRFMLETLAAVRDVWPEHLPLTARFGVIEYDGNDERTLAESIEGVRRMRAGGLDLLNVSINFVIPDTQIPWETPALLAPLAERVSRGAGIPVAVGWGVDEPTLAERVVAEKQVDLVMIGRAMLANPHYPYWLAQALNIDRPDWVLPAPYAHWLETYHGAGKLSS</sequence>
<accession>A0A1H3ZJ59</accession>
<evidence type="ECO:0000313" key="8">
    <source>
        <dbReference type="Proteomes" id="UP000187280"/>
    </source>
</evidence>
<dbReference type="GO" id="GO:0003959">
    <property type="term" value="F:NADPH dehydrogenase activity"/>
    <property type="evidence" value="ECO:0007669"/>
    <property type="project" value="InterPro"/>
</dbReference>
<protein>
    <submittedName>
        <fullName evidence="7">2,4-dienoyl-CoA reductase</fullName>
    </submittedName>
</protein>
<dbReference type="GO" id="GO:0050661">
    <property type="term" value="F:NADP binding"/>
    <property type="evidence" value="ECO:0007669"/>
    <property type="project" value="InterPro"/>
</dbReference>
<dbReference type="SUPFAM" id="SSF51395">
    <property type="entry name" value="FMN-linked oxidoreductases"/>
    <property type="match status" value="1"/>
</dbReference>
<dbReference type="PANTHER" id="PTHR43303">
    <property type="entry name" value="NADPH DEHYDROGENASE C23G7.10C-RELATED"/>
    <property type="match status" value="1"/>
</dbReference>
<keyword evidence="4" id="KW-0521">NADP</keyword>
<feature type="domain" description="NADH:flavin oxidoreductase/NADH oxidase N-terminal" evidence="6">
    <location>
        <begin position="4"/>
        <end position="343"/>
    </location>
</feature>
<evidence type="ECO:0000256" key="1">
    <source>
        <dbReference type="ARBA" id="ARBA00001917"/>
    </source>
</evidence>
<dbReference type="AlphaFoldDB" id="A0A1H3ZJ59"/>
<reference evidence="7 8" key="1">
    <citation type="submission" date="2016-10" db="EMBL/GenBank/DDBJ databases">
        <authorList>
            <person name="de Groot N.N."/>
        </authorList>
    </citation>
    <scope>NUCLEOTIDE SEQUENCE [LARGE SCALE GENOMIC DNA]</scope>
    <source>
        <strain evidence="7 8">ATCC 29281</strain>
    </source>
</reference>
<dbReference type="InterPro" id="IPR001155">
    <property type="entry name" value="OxRdtase_FMN_N"/>
</dbReference>
<keyword evidence="3" id="KW-0288">FMN</keyword>
<dbReference type="PANTHER" id="PTHR43303:SF4">
    <property type="entry name" value="NADPH DEHYDROGENASE C23G7.10C-RELATED"/>
    <property type="match status" value="1"/>
</dbReference>
<dbReference type="EMBL" id="FNQS01000003">
    <property type="protein sequence ID" value="SEA23274.1"/>
    <property type="molecule type" value="Genomic_DNA"/>
</dbReference>
<proteinExistence type="predicted"/>
<evidence type="ECO:0000256" key="4">
    <source>
        <dbReference type="ARBA" id="ARBA00022857"/>
    </source>
</evidence>
<dbReference type="eggNOG" id="COG1902">
    <property type="taxonomic scope" value="Bacteria"/>
</dbReference>
<keyword evidence="8" id="KW-1185">Reference proteome</keyword>
<dbReference type="GO" id="GO:0010181">
    <property type="term" value="F:FMN binding"/>
    <property type="evidence" value="ECO:0007669"/>
    <property type="project" value="InterPro"/>
</dbReference>
<evidence type="ECO:0000256" key="5">
    <source>
        <dbReference type="ARBA" id="ARBA00023002"/>
    </source>
</evidence>